<feature type="region of interest" description="Disordered" evidence="1">
    <location>
        <begin position="1"/>
        <end position="96"/>
    </location>
</feature>
<feature type="region of interest" description="Disordered" evidence="1">
    <location>
        <begin position="338"/>
        <end position="393"/>
    </location>
</feature>
<dbReference type="AlphaFoldDB" id="A0AA39JKH7"/>
<accession>A0AA39JKH7</accession>
<feature type="compositionally biased region" description="Low complexity" evidence="1">
    <location>
        <begin position="344"/>
        <end position="355"/>
    </location>
</feature>
<feature type="compositionally biased region" description="Low complexity" evidence="1">
    <location>
        <begin position="1"/>
        <end position="14"/>
    </location>
</feature>
<gene>
    <name evidence="2" type="ORF">EV421DRAFT_1735136</name>
</gene>
<name>A0AA39JKH7_9AGAR</name>
<dbReference type="EMBL" id="JAUEPT010000019">
    <property type="protein sequence ID" value="KAK0444308.1"/>
    <property type="molecule type" value="Genomic_DNA"/>
</dbReference>
<evidence type="ECO:0000313" key="2">
    <source>
        <dbReference type="EMBL" id="KAK0444308.1"/>
    </source>
</evidence>
<sequence>MKSACPPSSPPDASTFQARETQTPNLGRLPPGGTTLLTPGKTLESHLPVISRKDATASLPLPPSESDTHTGYERSNGLRPDNIIPPDSDSSARHPSYTIASRSHKDFASALVINRAGRQCMENVTRSRSLGEVPIPDKYRQPWCIIRRAAFYGSKRCTLCGRKSHKGGESPVVRVRLIKTYKCSPCIWIAELPKWLHEIIKKKILPWDHSPGDRGQRRTPTGVHIGAVNESASVWAYPLIRRRRKKQRVVVVLEIVPWEIARRREDTNAKNLSEAETWREKGAKSYRTTPTMLAYLGRDASEGDGFARHNGELDEVLPTERRRTAVWRKGIRSQSRLNLVGRGSISPSSSSSSPDDASRELRDRLARGRRGETTTRNPSSRRQPTMSLKEQEEDIPIAKTVLPTVTNCFTSTTAIPPPAPLSRRRRGPRKLVIPSLRSFNPLPPGQKHLAYSRRLDITVAVALIMGKVHGKAPAPRKLITTLNCKGGTAQRTGTWETHKVDKRDLVWGMNAFQGLRGGARVLAYGAVGARHVSSLRTKAAGESERGTAGCLEGKRIFDRRRSHAVYPGACTSFGNEGAG</sequence>
<organism evidence="2 3">
    <name type="scientific">Armillaria borealis</name>
    <dbReference type="NCBI Taxonomy" id="47425"/>
    <lineage>
        <taxon>Eukaryota</taxon>
        <taxon>Fungi</taxon>
        <taxon>Dikarya</taxon>
        <taxon>Basidiomycota</taxon>
        <taxon>Agaricomycotina</taxon>
        <taxon>Agaricomycetes</taxon>
        <taxon>Agaricomycetidae</taxon>
        <taxon>Agaricales</taxon>
        <taxon>Marasmiineae</taxon>
        <taxon>Physalacriaceae</taxon>
        <taxon>Armillaria</taxon>
    </lineage>
</organism>
<comment type="caution">
    <text evidence="2">The sequence shown here is derived from an EMBL/GenBank/DDBJ whole genome shotgun (WGS) entry which is preliminary data.</text>
</comment>
<dbReference type="Proteomes" id="UP001175226">
    <property type="component" value="Unassembled WGS sequence"/>
</dbReference>
<evidence type="ECO:0000313" key="3">
    <source>
        <dbReference type="Proteomes" id="UP001175226"/>
    </source>
</evidence>
<protein>
    <submittedName>
        <fullName evidence="2">Uncharacterized protein</fullName>
    </submittedName>
</protein>
<feature type="compositionally biased region" description="Low complexity" evidence="1">
    <location>
        <begin position="23"/>
        <end position="40"/>
    </location>
</feature>
<keyword evidence="3" id="KW-1185">Reference proteome</keyword>
<feature type="compositionally biased region" description="Polar residues" evidence="1">
    <location>
        <begin position="374"/>
        <end position="388"/>
    </location>
</feature>
<evidence type="ECO:0000256" key="1">
    <source>
        <dbReference type="SAM" id="MobiDB-lite"/>
    </source>
</evidence>
<proteinExistence type="predicted"/>
<feature type="compositionally biased region" description="Basic and acidic residues" evidence="1">
    <location>
        <begin position="356"/>
        <end position="373"/>
    </location>
</feature>
<reference evidence="2" key="1">
    <citation type="submission" date="2023-06" db="EMBL/GenBank/DDBJ databases">
        <authorList>
            <consortium name="Lawrence Berkeley National Laboratory"/>
            <person name="Ahrendt S."/>
            <person name="Sahu N."/>
            <person name="Indic B."/>
            <person name="Wong-Bajracharya J."/>
            <person name="Merenyi Z."/>
            <person name="Ke H.-M."/>
            <person name="Monk M."/>
            <person name="Kocsube S."/>
            <person name="Drula E."/>
            <person name="Lipzen A."/>
            <person name="Balint B."/>
            <person name="Henrissat B."/>
            <person name="Andreopoulos B."/>
            <person name="Martin F.M."/>
            <person name="Harder C.B."/>
            <person name="Rigling D."/>
            <person name="Ford K.L."/>
            <person name="Foster G.D."/>
            <person name="Pangilinan J."/>
            <person name="Papanicolaou A."/>
            <person name="Barry K."/>
            <person name="LaButti K."/>
            <person name="Viragh M."/>
            <person name="Koriabine M."/>
            <person name="Yan M."/>
            <person name="Riley R."/>
            <person name="Champramary S."/>
            <person name="Plett K.L."/>
            <person name="Tsai I.J."/>
            <person name="Slot J."/>
            <person name="Sipos G."/>
            <person name="Plett J."/>
            <person name="Nagy L.G."/>
            <person name="Grigoriev I.V."/>
        </authorList>
    </citation>
    <scope>NUCLEOTIDE SEQUENCE</scope>
    <source>
        <strain evidence="2">FPL87.14</strain>
    </source>
</reference>